<dbReference type="AlphaFoldDB" id="A0AAJ1WI92"/>
<proteinExistence type="predicted"/>
<sequence>MLIQRHTIKIGEEMKEISHRTALTITALCLLVGIAGCGAGSATTARSGPQETSAVVAPPVVQHRPAEVKKMLDSFLLTVSNESDGYMKAAMTGGAASGTDEEKAAKLKAAFPQSYSYLALDEKKAAALVGIFALAAMLTPDTEMTANESGITINGDTATIKASDIAIKGIEKSGQGGDGGKIGKITLTFQDTDWKITDLEIHQ</sequence>
<gene>
    <name evidence="1" type="ORF">J2T23_003238</name>
</gene>
<dbReference type="RefSeq" id="WP_307361559.1">
    <property type="nucleotide sequence ID" value="NZ_JAUSTB010000012.1"/>
</dbReference>
<protein>
    <submittedName>
        <fullName evidence="1">Uncharacterized protein</fullName>
    </submittedName>
</protein>
<organism evidence="1 2">
    <name type="scientific">Pseudarthrobacter niigatensis</name>
    <dbReference type="NCBI Taxonomy" id="369935"/>
    <lineage>
        <taxon>Bacteria</taxon>
        <taxon>Bacillati</taxon>
        <taxon>Actinomycetota</taxon>
        <taxon>Actinomycetes</taxon>
        <taxon>Micrococcales</taxon>
        <taxon>Micrococcaceae</taxon>
        <taxon>Pseudarthrobacter</taxon>
    </lineage>
</organism>
<evidence type="ECO:0000313" key="1">
    <source>
        <dbReference type="EMBL" id="MDQ0147328.1"/>
    </source>
</evidence>
<dbReference type="EMBL" id="JAUSTB010000012">
    <property type="protein sequence ID" value="MDQ0147328.1"/>
    <property type="molecule type" value="Genomic_DNA"/>
</dbReference>
<reference evidence="1 2" key="1">
    <citation type="submission" date="2023-07" db="EMBL/GenBank/DDBJ databases">
        <title>Sorghum-associated microbial communities from plants grown in Nebraska, USA.</title>
        <authorList>
            <person name="Schachtman D."/>
        </authorList>
    </citation>
    <scope>NUCLEOTIDE SEQUENCE [LARGE SCALE GENOMIC DNA]</scope>
    <source>
        <strain evidence="1 2">DS1001</strain>
    </source>
</reference>
<keyword evidence="2" id="KW-1185">Reference proteome</keyword>
<evidence type="ECO:0000313" key="2">
    <source>
        <dbReference type="Proteomes" id="UP001239267"/>
    </source>
</evidence>
<name>A0AAJ1WI92_9MICC</name>
<comment type="caution">
    <text evidence="1">The sequence shown here is derived from an EMBL/GenBank/DDBJ whole genome shotgun (WGS) entry which is preliminary data.</text>
</comment>
<accession>A0AAJ1WI92</accession>
<dbReference type="Proteomes" id="UP001239267">
    <property type="component" value="Unassembled WGS sequence"/>
</dbReference>